<dbReference type="Proteomes" id="UP001356427">
    <property type="component" value="Unassembled WGS sequence"/>
</dbReference>
<evidence type="ECO:0000313" key="3">
    <source>
        <dbReference type="Proteomes" id="UP001356427"/>
    </source>
</evidence>
<name>A0AAN8KG87_9TELE</name>
<comment type="caution">
    <text evidence="2">The sequence shown here is derived from an EMBL/GenBank/DDBJ whole genome shotgun (WGS) entry which is preliminary data.</text>
</comment>
<evidence type="ECO:0000313" key="2">
    <source>
        <dbReference type="EMBL" id="KAK6291158.1"/>
    </source>
</evidence>
<gene>
    <name evidence="2" type="ORF">J4Q44_G00384350</name>
</gene>
<dbReference type="EMBL" id="JAGTTL010000054">
    <property type="protein sequence ID" value="KAK6291158.1"/>
    <property type="molecule type" value="Genomic_DNA"/>
</dbReference>
<feature type="non-terminal residue" evidence="2">
    <location>
        <position position="186"/>
    </location>
</feature>
<accession>A0AAN8KG87</accession>
<organism evidence="2 3">
    <name type="scientific">Coregonus suidteri</name>
    <dbReference type="NCBI Taxonomy" id="861788"/>
    <lineage>
        <taxon>Eukaryota</taxon>
        <taxon>Metazoa</taxon>
        <taxon>Chordata</taxon>
        <taxon>Craniata</taxon>
        <taxon>Vertebrata</taxon>
        <taxon>Euteleostomi</taxon>
        <taxon>Actinopterygii</taxon>
        <taxon>Neopterygii</taxon>
        <taxon>Teleostei</taxon>
        <taxon>Protacanthopterygii</taxon>
        <taxon>Salmoniformes</taxon>
        <taxon>Salmonidae</taxon>
        <taxon>Coregoninae</taxon>
        <taxon>Coregonus</taxon>
    </lineage>
</organism>
<feature type="region of interest" description="Disordered" evidence="1">
    <location>
        <begin position="114"/>
        <end position="186"/>
    </location>
</feature>
<keyword evidence="3" id="KW-1185">Reference proteome</keyword>
<feature type="compositionally biased region" description="Polar residues" evidence="1">
    <location>
        <begin position="126"/>
        <end position="151"/>
    </location>
</feature>
<evidence type="ECO:0000256" key="1">
    <source>
        <dbReference type="SAM" id="MobiDB-lite"/>
    </source>
</evidence>
<dbReference type="AlphaFoldDB" id="A0AAN8KG87"/>
<proteinExistence type="predicted"/>
<reference evidence="2 3" key="1">
    <citation type="submission" date="2021-04" db="EMBL/GenBank/DDBJ databases">
        <authorList>
            <person name="De Guttry C."/>
            <person name="Zahm M."/>
            <person name="Klopp C."/>
            <person name="Cabau C."/>
            <person name="Louis A."/>
            <person name="Berthelot C."/>
            <person name="Parey E."/>
            <person name="Roest Crollius H."/>
            <person name="Montfort J."/>
            <person name="Robinson-Rechavi M."/>
            <person name="Bucao C."/>
            <person name="Bouchez O."/>
            <person name="Gislard M."/>
            <person name="Lluch J."/>
            <person name="Milhes M."/>
            <person name="Lampietro C."/>
            <person name="Lopez Roques C."/>
            <person name="Donnadieu C."/>
            <person name="Braasch I."/>
            <person name="Desvignes T."/>
            <person name="Postlethwait J."/>
            <person name="Bobe J."/>
            <person name="Wedekind C."/>
            <person name="Guiguen Y."/>
        </authorList>
    </citation>
    <scope>NUCLEOTIDE SEQUENCE [LARGE SCALE GENOMIC DNA]</scope>
    <source>
        <strain evidence="2">Cs_M1</strain>
        <tissue evidence="2">Blood</tissue>
    </source>
</reference>
<sequence>MAVPLHNRFQALVSLNDEAGMVRQVNKLAAFIKPSSPNQQTLAKAHSSYAAAVTSKSPTGRVSMGAQAHRDFGICRNIPGGQSDTSVRDNMVNKQAFSNPVDKPINHSQTINSNTTGLAGGPAKSGGTSFRLTPITRKSTGIPNPQTQRPRNNLAEPKVPALTLPGSQQEDHQGKVAMANGKDTGP</sequence>
<protein>
    <submittedName>
        <fullName evidence="2">Uncharacterized protein</fullName>
    </submittedName>
</protein>